<evidence type="ECO:0000256" key="4">
    <source>
        <dbReference type="ARBA" id="ARBA00025212"/>
    </source>
</evidence>
<reference evidence="6 7" key="1">
    <citation type="journal article" date="2017" name="Int. J. Syst. Evol. Microbiol.">
        <title>Mucilaginibacterpsychrotolerans sp. nov., isolated from peatlands.</title>
        <authorList>
            <person name="Deng Y."/>
            <person name="Shen L."/>
            <person name="Xu B."/>
            <person name="Liu Y."/>
            <person name="Gu Z."/>
            <person name="Liu H."/>
            <person name="Zhou Y."/>
        </authorList>
    </citation>
    <scope>NUCLEOTIDE SEQUENCE [LARGE SCALE GENOMIC DNA]</scope>
    <source>
        <strain evidence="6 7">NH7-4</strain>
    </source>
</reference>
<dbReference type="GO" id="GO:0003950">
    <property type="term" value="F:NAD+ poly-ADP-ribosyltransferase activity"/>
    <property type="evidence" value="ECO:0007669"/>
    <property type="project" value="InterPro"/>
</dbReference>
<sequence length="274" mass="31245">MKKESEISRLTSYWLRHKPTDGNLAIDELGWVEIGELLDALTRRGHVVSTDELFILSTSFDKIRWEFDGSKKKIRATHGHSIPVTIEKTATPPSVLYHGTALKSLKAIIDGGLKAMNRQFVHLSSQYDAALVVGQRHGKALVLEVDAEGLHQDGCTFYQTSDNVWLINEVPAKYLQFGPWYSTSPDEPELVNELKREVGQGHLLFGKTENLKAIMRRVDRDDCLFIDKQSQEIYEVHLTWSKGIESDARLPSITYHKNLDDWLATGFLEDYRDF</sequence>
<dbReference type="AlphaFoldDB" id="A0A4Y8SCF8"/>
<evidence type="ECO:0000313" key="7">
    <source>
        <dbReference type="Proteomes" id="UP000297540"/>
    </source>
</evidence>
<dbReference type="EMBL" id="SOZE01000016">
    <property type="protein sequence ID" value="TFF36280.1"/>
    <property type="molecule type" value="Genomic_DNA"/>
</dbReference>
<organism evidence="6 7">
    <name type="scientific">Mucilaginibacter psychrotolerans</name>
    <dbReference type="NCBI Taxonomy" id="1524096"/>
    <lineage>
        <taxon>Bacteria</taxon>
        <taxon>Pseudomonadati</taxon>
        <taxon>Bacteroidota</taxon>
        <taxon>Sphingobacteriia</taxon>
        <taxon>Sphingobacteriales</taxon>
        <taxon>Sphingobacteriaceae</taxon>
        <taxon>Mucilaginibacter</taxon>
    </lineage>
</organism>
<name>A0A4Y8SCF8_9SPHI</name>
<keyword evidence="7" id="KW-1185">Reference proteome</keyword>
<dbReference type="Gene3D" id="3.20.170.30">
    <property type="match status" value="1"/>
</dbReference>
<gene>
    <name evidence="5" type="primary">kptA</name>
    <name evidence="6" type="ORF">E2R66_15700</name>
</gene>
<dbReference type="SUPFAM" id="SSF56399">
    <property type="entry name" value="ADP-ribosylation"/>
    <property type="match status" value="1"/>
</dbReference>
<dbReference type="Pfam" id="PF01885">
    <property type="entry name" value="PTS_2-RNA"/>
    <property type="match status" value="1"/>
</dbReference>
<dbReference type="OrthoDB" id="4537997at2"/>
<keyword evidence="2 5" id="KW-0808">Transferase</keyword>
<dbReference type="EC" id="2.7.1.-" evidence="5"/>
<evidence type="ECO:0000256" key="5">
    <source>
        <dbReference type="HAMAP-Rule" id="MF_00299"/>
    </source>
</evidence>
<dbReference type="InterPro" id="IPR042080">
    <property type="entry name" value="RNA_2'-PTrans_N"/>
</dbReference>
<evidence type="ECO:0000313" key="6">
    <source>
        <dbReference type="EMBL" id="TFF36280.1"/>
    </source>
</evidence>
<proteinExistence type="inferred from homology"/>
<dbReference type="InterPro" id="IPR042081">
    <property type="entry name" value="RNA_2'-PTrans_C"/>
</dbReference>
<dbReference type="HAMAP" id="MF_00299">
    <property type="entry name" value="KptA"/>
    <property type="match status" value="1"/>
</dbReference>
<evidence type="ECO:0000256" key="1">
    <source>
        <dbReference type="ARBA" id="ARBA00009836"/>
    </source>
</evidence>
<comment type="caution">
    <text evidence="6">The sequence shown here is derived from an EMBL/GenBank/DDBJ whole genome shotgun (WGS) entry which is preliminary data.</text>
</comment>
<dbReference type="InterPro" id="IPR002745">
    <property type="entry name" value="Ptrans_KptA/Tpt1"/>
</dbReference>
<dbReference type="InterPro" id="IPR022928">
    <property type="entry name" value="RNA_2'-PTrans_KptA"/>
</dbReference>
<dbReference type="Proteomes" id="UP000297540">
    <property type="component" value="Unassembled WGS sequence"/>
</dbReference>
<dbReference type="PANTHER" id="PTHR12684:SF2">
    <property type="entry name" value="TRNA 2'-PHOSPHOTRANSFERASE 1"/>
    <property type="match status" value="1"/>
</dbReference>
<dbReference type="PANTHER" id="PTHR12684">
    <property type="entry name" value="PUTATIVE PHOSPHOTRANSFERASE"/>
    <property type="match status" value="1"/>
</dbReference>
<dbReference type="GO" id="GO:0000215">
    <property type="term" value="F:tRNA 2'-phosphotransferase activity"/>
    <property type="evidence" value="ECO:0007669"/>
    <property type="project" value="TreeGrafter"/>
</dbReference>
<dbReference type="RefSeq" id="WP_133232410.1">
    <property type="nucleotide sequence ID" value="NZ_SOZE01000016.1"/>
</dbReference>
<keyword evidence="3 5" id="KW-0520">NAD</keyword>
<accession>A0A4Y8SCF8</accession>
<evidence type="ECO:0000256" key="2">
    <source>
        <dbReference type="ARBA" id="ARBA00022679"/>
    </source>
</evidence>
<comment type="similarity">
    <text evidence="1 5">Belongs to the KptA/TPT1 family.</text>
</comment>
<evidence type="ECO:0000256" key="3">
    <source>
        <dbReference type="ARBA" id="ARBA00023027"/>
    </source>
</evidence>
<dbReference type="Gene3D" id="1.10.10.970">
    <property type="entry name" value="RNA 2'-phosphotransferase, Tpt1/KptA family, N-terminal domain"/>
    <property type="match status" value="1"/>
</dbReference>
<dbReference type="GO" id="GO:0006388">
    <property type="term" value="P:tRNA splicing, via endonucleolytic cleavage and ligation"/>
    <property type="evidence" value="ECO:0007669"/>
    <property type="project" value="UniProtKB-UniRule"/>
</dbReference>
<protein>
    <recommendedName>
        <fullName evidence="5">Probable RNA 2'-phosphotransferase</fullName>
        <ecNumber evidence="5">2.7.1.-</ecNumber>
    </recommendedName>
</protein>
<comment type="function">
    <text evidence="4 5">Removes the 2'-phosphate from RNA via an intermediate in which the phosphate is ADP-ribosylated by NAD followed by a presumed transesterification to release the RNA and generate ADP-ribose 1''-2''-cyclic phosphate (APPR&gt;P). May function as an ADP-ribosylase.</text>
</comment>